<evidence type="ECO:0000313" key="2">
    <source>
        <dbReference type="EMBL" id="MEZ7516514.1"/>
    </source>
</evidence>
<dbReference type="PANTHER" id="PTHR35446:SF3">
    <property type="entry name" value="CMD DOMAIN-CONTAINING PROTEIN"/>
    <property type="match status" value="1"/>
</dbReference>
<reference evidence="2 3" key="1">
    <citation type="submission" date="2023-05" db="EMBL/GenBank/DDBJ databases">
        <title>Adaptations of aquatic viruses from atmosphere-close ecosystems of the Central Arctic Ocean.</title>
        <authorList>
            <person name="Rahlff J."/>
            <person name="Holmfeldt K."/>
        </authorList>
    </citation>
    <scope>NUCLEOTIDE SEQUENCE [LARGE SCALE GENOMIC DNA]</scope>
    <source>
        <strain evidence="2 3">Arc14</strain>
    </source>
</reference>
<protein>
    <submittedName>
        <fullName evidence="2">Carboxymuconolactone decarboxylase family protein</fullName>
    </submittedName>
</protein>
<dbReference type="InterPro" id="IPR004675">
    <property type="entry name" value="AhpD_core"/>
</dbReference>
<dbReference type="Proteomes" id="UP001568894">
    <property type="component" value="Unassembled WGS sequence"/>
</dbReference>
<dbReference type="RefSeq" id="WP_371571787.1">
    <property type="nucleotide sequence ID" value="NZ_JASMRN010000014.1"/>
</dbReference>
<organism evidence="2 3">
    <name type="scientific">Flavobacterium frigidarium</name>
    <dbReference type="NCBI Taxonomy" id="99286"/>
    <lineage>
        <taxon>Bacteria</taxon>
        <taxon>Pseudomonadati</taxon>
        <taxon>Bacteroidota</taxon>
        <taxon>Flavobacteriia</taxon>
        <taxon>Flavobacteriales</taxon>
        <taxon>Flavobacteriaceae</taxon>
        <taxon>Flavobacterium</taxon>
    </lineage>
</organism>
<dbReference type="InterPro" id="IPR003779">
    <property type="entry name" value="CMD-like"/>
</dbReference>
<proteinExistence type="predicted"/>
<dbReference type="EMBL" id="JASMRN010000014">
    <property type="protein sequence ID" value="MEZ7516514.1"/>
    <property type="molecule type" value="Genomic_DNA"/>
</dbReference>
<dbReference type="PANTHER" id="PTHR35446">
    <property type="entry name" value="SI:CH211-175M2.5"/>
    <property type="match status" value="1"/>
</dbReference>
<dbReference type="NCBIfam" id="TIGR00778">
    <property type="entry name" value="ahpD_dom"/>
    <property type="match status" value="1"/>
</dbReference>
<dbReference type="Gene3D" id="1.20.1290.10">
    <property type="entry name" value="AhpD-like"/>
    <property type="match status" value="1"/>
</dbReference>
<keyword evidence="3" id="KW-1185">Reference proteome</keyword>
<feature type="domain" description="Carboxymuconolactone decarboxylase-like" evidence="1">
    <location>
        <begin position="51"/>
        <end position="105"/>
    </location>
</feature>
<dbReference type="InterPro" id="IPR029032">
    <property type="entry name" value="AhpD-like"/>
</dbReference>
<evidence type="ECO:0000259" key="1">
    <source>
        <dbReference type="Pfam" id="PF02627"/>
    </source>
</evidence>
<evidence type="ECO:0000313" key="3">
    <source>
        <dbReference type="Proteomes" id="UP001568894"/>
    </source>
</evidence>
<name>A0ABV4KIZ8_9FLAO</name>
<sequence length="177" mass="19132">MSNFNVPTREEVSANNQAIFDNLKKAVGFVPNIYGAMAHSEHALGSYLQFSGAASSFNKKQKEVIDLAVSQLNECRYCQSAHTVTSKMNGFTDEQIIELRRGGASWDSKIDILAKTAVNIVATKGKIGDAALEEFYAAGYTKANVVDLIMAIGIITVTNLFHNVTDVAIDFPVAPAL</sequence>
<dbReference type="Pfam" id="PF02627">
    <property type="entry name" value="CMD"/>
    <property type="match status" value="1"/>
</dbReference>
<accession>A0ABV4KIZ8</accession>
<comment type="caution">
    <text evidence="2">The sequence shown here is derived from an EMBL/GenBank/DDBJ whole genome shotgun (WGS) entry which is preliminary data.</text>
</comment>
<gene>
    <name evidence="2" type="ORF">QO192_14620</name>
</gene>
<dbReference type="SUPFAM" id="SSF69118">
    <property type="entry name" value="AhpD-like"/>
    <property type="match status" value="1"/>
</dbReference>